<dbReference type="Proteomes" id="UP000024284">
    <property type="component" value="Unassembled WGS sequence"/>
</dbReference>
<reference evidence="2" key="1">
    <citation type="submission" date="2014-08" db="EMBL/GenBank/DDBJ databases">
        <title>Draft genome sequences of Sphingobium herbicidovorans.</title>
        <authorList>
            <person name="Gan H.M."/>
            <person name="Gan H.Y."/>
            <person name="Savka M.A."/>
        </authorList>
    </citation>
    <scope>NUCLEOTIDE SEQUENCE [LARGE SCALE GENOMIC DNA]</scope>
    <source>
        <strain evidence="2">NBRC 16415</strain>
    </source>
</reference>
<protein>
    <submittedName>
        <fullName evidence="2">Cbb3-type cytochrome oxidase subunit 3</fullName>
    </submittedName>
</protein>
<evidence type="ECO:0000256" key="1">
    <source>
        <dbReference type="SAM" id="Phobius"/>
    </source>
</evidence>
<dbReference type="CDD" id="cd01324">
    <property type="entry name" value="cbb3_Oxidase_CcoQ"/>
    <property type="match status" value="1"/>
</dbReference>
<keyword evidence="3" id="KW-1185">Reference proteome</keyword>
<dbReference type="Pfam" id="PF05545">
    <property type="entry name" value="FixQ"/>
    <property type="match status" value="1"/>
</dbReference>
<dbReference type="PATRIC" id="fig|1219045.3.peg.2860"/>
<keyword evidence="1" id="KW-0812">Transmembrane</keyword>
<sequence length="55" mass="6271">MSYDALRHFADSWGLVFMGLLYLILIGWLFLPHGRQRSAEAARAIFEDQTEADNG</sequence>
<dbReference type="eggNOG" id="COG4736">
    <property type="taxonomic scope" value="Bacteria"/>
</dbReference>
<dbReference type="RefSeq" id="WP_037467327.1">
    <property type="nucleotide sequence ID" value="NZ_BCZD01000031.1"/>
</dbReference>
<dbReference type="AlphaFoldDB" id="A0A086P7L3"/>
<gene>
    <name evidence="2" type="ORF">BV98_002820</name>
</gene>
<dbReference type="InterPro" id="IPR008621">
    <property type="entry name" value="Cbb3-typ_cyt_oxidase_comp"/>
</dbReference>
<name>A0A086P7L3_SPHHM</name>
<evidence type="ECO:0000313" key="2">
    <source>
        <dbReference type="EMBL" id="KFG89381.1"/>
    </source>
</evidence>
<proteinExistence type="predicted"/>
<comment type="caution">
    <text evidence="2">The sequence shown here is derived from an EMBL/GenBank/DDBJ whole genome shotgun (WGS) entry which is preliminary data.</text>
</comment>
<organism evidence="2 3">
    <name type="scientific">Sphingobium herbicidovorans (strain ATCC 700291 / DSM 11019 / CCUG 56400 / KCTC 2939 / LMG 18315 / NBRC 16415 / MH)</name>
    <name type="common">Sphingomonas herbicidovorans</name>
    <dbReference type="NCBI Taxonomy" id="1219045"/>
    <lineage>
        <taxon>Bacteria</taxon>
        <taxon>Pseudomonadati</taxon>
        <taxon>Pseudomonadota</taxon>
        <taxon>Alphaproteobacteria</taxon>
        <taxon>Sphingomonadales</taxon>
        <taxon>Sphingomonadaceae</taxon>
        <taxon>Sphingobium</taxon>
    </lineage>
</organism>
<dbReference type="EMBL" id="JFZA02000030">
    <property type="protein sequence ID" value="KFG89381.1"/>
    <property type="molecule type" value="Genomic_DNA"/>
</dbReference>
<keyword evidence="1" id="KW-1133">Transmembrane helix</keyword>
<dbReference type="STRING" id="76947.GCA_002080435_02994"/>
<evidence type="ECO:0000313" key="3">
    <source>
        <dbReference type="Proteomes" id="UP000024284"/>
    </source>
</evidence>
<accession>A0A086P7L3</accession>
<keyword evidence="1" id="KW-0472">Membrane</keyword>
<feature type="transmembrane region" description="Helical" evidence="1">
    <location>
        <begin position="12"/>
        <end position="31"/>
    </location>
</feature>